<dbReference type="EMBL" id="JANBUP010000166">
    <property type="protein sequence ID" value="KAJ2812730.1"/>
    <property type="molecule type" value="Genomic_DNA"/>
</dbReference>
<proteinExistence type="predicted"/>
<evidence type="ECO:0000313" key="1">
    <source>
        <dbReference type="EMBL" id="KAJ2812730.1"/>
    </source>
</evidence>
<keyword evidence="2" id="KW-1185">Reference proteome</keyword>
<protein>
    <submittedName>
        <fullName evidence="1">Uncharacterized protein</fullName>
    </submittedName>
</protein>
<dbReference type="Proteomes" id="UP001140096">
    <property type="component" value="Unassembled WGS sequence"/>
</dbReference>
<organism evidence="1 2">
    <name type="scientific">Coemansia furcata</name>
    <dbReference type="NCBI Taxonomy" id="417177"/>
    <lineage>
        <taxon>Eukaryota</taxon>
        <taxon>Fungi</taxon>
        <taxon>Fungi incertae sedis</taxon>
        <taxon>Zoopagomycota</taxon>
        <taxon>Kickxellomycotina</taxon>
        <taxon>Kickxellomycetes</taxon>
        <taxon>Kickxellales</taxon>
        <taxon>Kickxellaceae</taxon>
        <taxon>Coemansia</taxon>
    </lineage>
</organism>
<reference evidence="1" key="1">
    <citation type="submission" date="2022-07" db="EMBL/GenBank/DDBJ databases">
        <title>Phylogenomic reconstructions and comparative analyses of Kickxellomycotina fungi.</title>
        <authorList>
            <person name="Reynolds N.K."/>
            <person name="Stajich J.E."/>
            <person name="Barry K."/>
            <person name="Grigoriev I.V."/>
            <person name="Crous P."/>
            <person name="Smith M.E."/>
        </authorList>
    </citation>
    <scope>NUCLEOTIDE SEQUENCE</scope>
    <source>
        <strain evidence="1">CBS 102833</strain>
    </source>
</reference>
<gene>
    <name evidence="1" type="ORF">H4S07_001202</name>
</gene>
<name>A0ACC1LNL0_9FUNG</name>
<comment type="caution">
    <text evidence="1">The sequence shown here is derived from an EMBL/GenBank/DDBJ whole genome shotgun (WGS) entry which is preliminary data.</text>
</comment>
<sequence length="453" mass="50593">MHSLYFLPLFAAGAFSQTLSQHIMTPTSTGFVSARGTQLFRHGHPYYVSGANYWQAMNLGMATGPSSARARVLDDLATLSSHGVNTVRILAASEGSQYGREPDRVYPALMTAPGVYDMDVFEGLDWFMAQLPRFNMTAVVSLSNYWTWSGGAAQFVSWATDTRIPYPKQWDHLRQVLEGGEYQMFLDYANRFYADPLLYNTTQRWYREHVQRVVTRTNVYTGLEYRDDPSILAWELMNEPQIIPGDYDRLFRWIDETASFIHALDARHLITTGAESKNGAPWFRAMHRSPHVTLASAHFWALNWGLYNATDPSVGSVDFAIGEMQKFVGGVSEWSQELDMPCVLLEYGLMRDQWGPSAGLGAYKPGAPVTHRNRFYAAVADAVIEHSGHRGGAFAGAAFWAYAGSARPPLQPTEEISWTGDPPHEPPGWNSVYDNDTATLAVISGFSSRLQGD</sequence>
<evidence type="ECO:0000313" key="2">
    <source>
        <dbReference type="Proteomes" id="UP001140096"/>
    </source>
</evidence>
<accession>A0ACC1LNL0</accession>